<dbReference type="EMBL" id="KL251201">
    <property type="protein sequence ID" value="KGB39428.1"/>
    <property type="molecule type" value="Genomic_DNA"/>
</dbReference>
<feature type="domain" description="RNA 3'-terminal phosphate cyclase" evidence="2">
    <location>
        <begin position="17"/>
        <end position="275"/>
    </location>
</feature>
<dbReference type="InterPro" id="IPR023797">
    <property type="entry name" value="RNA3'_phos_cyclase_dom"/>
</dbReference>
<name>A0A095CAJ3_SCHHA</name>
<gene>
    <name evidence="3" type="ORF">MS3_07853</name>
</gene>
<dbReference type="Gene3D" id="3.65.10.20">
    <property type="entry name" value="RNA 3'-terminal phosphate cyclase domain"/>
    <property type="match status" value="1"/>
</dbReference>
<dbReference type="SUPFAM" id="SSF55205">
    <property type="entry name" value="EPT/RTPC-like"/>
    <property type="match status" value="1"/>
</dbReference>
<protein>
    <recommendedName>
        <fullName evidence="1">RNA 3'-terminal phosphate cyclase</fullName>
    </recommendedName>
</protein>
<dbReference type="STRING" id="6185.A0A095CAJ3"/>
<dbReference type="AlphaFoldDB" id="A0A095CAJ3"/>
<dbReference type="InterPro" id="IPR037136">
    <property type="entry name" value="RNA3'_phos_cyclase_dom_sf"/>
</dbReference>
<reference evidence="3" key="1">
    <citation type="journal article" date="2012" name="Nat. Genet.">
        <title>Whole-genome sequence of Schistosoma haematobium.</title>
        <authorList>
            <person name="Young N.D."/>
            <person name="Jex A.R."/>
            <person name="Li B."/>
            <person name="Liu S."/>
            <person name="Yang L."/>
            <person name="Xiong Z."/>
            <person name="Li Y."/>
            <person name="Cantacessi C."/>
            <person name="Hall R.S."/>
            <person name="Xu X."/>
            <person name="Chen F."/>
            <person name="Wu X."/>
            <person name="Zerlotini A."/>
            <person name="Oliveira G."/>
            <person name="Hofmann A."/>
            <person name="Zhang G."/>
            <person name="Fang X."/>
            <person name="Kang Y."/>
            <person name="Campbell B.E."/>
            <person name="Loukas A."/>
            <person name="Ranganathan S."/>
            <person name="Rollinson D."/>
            <person name="Rinaldi G."/>
            <person name="Brindley P.J."/>
            <person name="Yang H."/>
            <person name="Wang J."/>
            <person name="Wang J."/>
            <person name="Gasser R.B."/>
        </authorList>
    </citation>
    <scope>NUCLEOTIDE SEQUENCE [LARGE SCALE GENOMIC DNA]</scope>
</reference>
<organism evidence="3">
    <name type="scientific">Schistosoma haematobium</name>
    <name type="common">Blood fluke</name>
    <dbReference type="NCBI Taxonomy" id="6185"/>
    <lineage>
        <taxon>Eukaryota</taxon>
        <taxon>Metazoa</taxon>
        <taxon>Spiralia</taxon>
        <taxon>Lophotrochozoa</taxon>
        <taxon>Platyhelminthes</taxon>
        <taxon>Trematoda</taxon>
        <taxon>Digenea</taxon>
        <taxon>Strigeidida</taxon>
        <taxon>Schistosomatoidea</taxon>
        <taxon>Schistosomatidae</taxon>
        <taxon>Schistosoma</taxon>
    </lineage>
</organism>
<dbReference type="Pfam" id="PF01137">
    <property type="entry name" value="RTC"/>
    <property type="match status" value="1"/>
</dbReference>
<sequence length="301" mass="32451">MGDLDTSHATLVDGSVLESGGQILRNAVSIAVITKRPIELFNIRAGRQDPGLRSQHAAAVELASRVCCGHLLSCAVGSMEIRLIPGQISPGSYEADAKTAGSVSLMLQAVAPVLAFASNQSELLLRGGTDTLFAPPINYMIEVAHEVKDEALRCLSKCFSCPINIDSFQESSDRCKGNVAAFMFVMHTSTDCRLAVTGIINPRDHHYRQMVSEACQSLYNYSKFGICCDDYMQDQLIVLMALAKGNSEIRCGPLTLHTKTAIYVAEHLLGVKFEVTTNDGSSVISCNGVGYTPEHLKNSCS</sequence>
<dbReference type="InterPro" id="IPR000228">
    <property type="entry name" value="RNA3'_term_phos_cyc"/>
</dbReference>
<dbReference type="PANTHER" id="PTHR11096:SF0">
    <property type="entry name" value="RNA 3'-TERMINAL PHOSPHATE CYCLASE"/>
    <property type="match status" value="1"/>
</dbReference>
<evidence type="ECO:0000256" key="1">
    <source>
        <dbReference type="ARBA" id="ARBA00021428"/>
    </source>
</evidence>
<evidence type="ECO:0000259" key="2">
    <source>
        <dbReference type="Pfam" id="PF01137"/>
    </source>
</evidence>
<dbReference type="PANTHER" id="PTHR11096">
    <property type="entry name" value="RNA 3' TERMINAL PHOSPHATE CYCLASE"/>
    <property type="match status" value="1"/>
</dbReference>
<evidence type="ECO:0000313" key="3">
    <source>
        <dbReference type="EMBL" id="KGB39428.1"/>
    </source>
</evidence>
<dbReference type="GO" id="GO:0006396">
    <property type="term" value="P:RNA processing"/>
    <property type="evidence" value="ECO:0007669"/>
    <property type="project" value="InterPro"/>
</dbReference>
<dbReference type="GO" id="GO:0003963">
    <property type="term" value="F:RNA-3'-phosphate cyclase activity"/>
    <property type="evidence" value="ECO:0007669"/>
    <property type="project" value="TreeGrafter"/>
</dbReference>
<proteinExistence type="predicted"/>
<dbReference type="GO" id="GO:0005634">
    <property type="term" value="C:nucleus"/>
    <property type="evidence" value="ECO:0007669"/>
    <property type="project" value="TreeGrafter"/>
</dbReference>
<dbReference type="InterPro" id="IPR013792">
    <property type="entry name" value="RNA3'P_cycl/enolpyr_Trfase_a/b"/>
</dbReference>
<accession>A0A095CAJ3</accession>